<comment type="caution">
    <text evidence="1">The sequence shown here is derived from an EMBL/GenBank/DDBJ whole genome shotgun (WGS) entry which is preliminary data.</text>
</comment>
<reference evidence="1 2" key="1">
    <citation type="journal article" date="2020" name="Phytopathology">
        <title>Genome Sequence Resources of Colletotrichum truncatum, C. plurivorum, C. musicola, and C. sojae: Four Species Pathogenic to Soybean (Glycine max).</title>
        <authorList>
            <person name="Rogerio F."/>
            <person name="Boufleur T.R."/>
            <person name="Ciampi-Guillardi M."/>
            <person name="Sukno S.A."/>
            <person name="Thon M.R."/>
            <person name="Massola Junior N.S."/>
            <person name="Baroncelli R."/>
        </authorList>
    </citation>
    <scope>NUCLEOTIDE SEQUENCE [LARGE SCALE GENOMIC DNA]</scope>
    <source>
        <strain evidence="1 2">CMES1059</strain>
    </source>
</reference>
<dbReference type="EMBL" id="VUJX02000005">
    <property type="protein sequence ID" value="KAL0936729.1"/>
    <property type="molecule type" value="Genomic_DNA"/>
</dbReference>
<keyword evidence="2" id="KW-1185">Reference proteome</keyword>
<sequence length="640" mass="73646">MAQVTFGSSRGPTSQVSSKRVRSIFSDSDDDADDITNENIVKRQKITSSKLKLNYPEDEARRAMRGELMSTPSLKYLLDELVEEIAKCKQEERRSLCNNRFHQTTKGALKNVQESLVSLKRYLQAEAFIRMDNWTKNPLREWFDLVHQHNLEREFRNSYWEENQRVYAIQIAKLASHVTSPKVGRGRELSLQLSDQYGKDAKDIVARSVFVSGPGHPIVRSAVAIMVLAEQASPEHSVKRQENTARTTQIWAAWCIAKQQDNDREKKFLAATIVNRMHKNEAIKACFLHIHDELRRWSKEINEEEFTRWQRMHWRCHVITTGEIQSRPRALHSGHDNGSSKSTIKSRRDTDNTPNSETKDVKLYKMRRSTQPTHPKSVLAIKHLQASNLSSEKVNQTEEHQVSASRKVSEGPAQRQAQVQELPQPLQAQKIEQPQQLQQVLTSPASLMPSITKPSPPQGIAPTDLDNMIALLKNLRNASDNDVQAKKKETQGVQLYEEFSDKLRRELEGNLELINHKVESCETLMRNAQELTQELRDMAAFVKQQHESFEKKQESLNMITKQKHQAQEDRIKSQDSMIRNLRQEINALRERLNQLPIQQGGSDHKDQDSIVCAPTIQTTRIKTDPYEKTPRKADKSRGRK</sequence>
<name>A0ACC3YXV3_COLTU</name>
<organism evidence="1 2">
    <name type="scientific">Colletotrichum truncatum</name>
    <name type="common">Anthracnose fungus</name>
    <name type="synonym">Colletotrichum capsici</name>
    <dbReference type="NCBI Taxonomy" id="5467"/>
    <lineage>
        <taxon>Eukaryota</taxon>
        <taxon>Fungi</taxon>
        <taxon>Dikarya</taxon>
        <taxon>Ascomycota</taxon>
        <taxon>Pezizomycotina</taxon>
        <taxon>Sordariomycetes</taxon>
        <taxon>Hypocreomycetidae</taxon>
        <taxon>Glomerellales</taxon>
        <taxon>Glomerellaceae</taxon>
        <taxon>Colletotrichum</taxon>
        <taxon>Colletotrichum truncatum species complex</taxon>
    </lineage>
</organism>
<dbReference type="Proteomes" id="UP000805649">
    <property type="component" value="Unassembled WGS sequence"/>
</dbReference>
<accession>A0ACC3YXV3</accession>
<evidence type="ECO:0000313" key="1">
    <source>
        <dbReference type="EMBL" id="KAL0936729.1"/>
    </source>
</evidence>
<evidence type="ECO:0000313" key="2">
    <source>
        <dbReference type="Proteomes" id="UP000805649"/>
    </source>
</evidence>
<protein>
    <submittedName>
        <fullName evidence="1">Uncharacterized protein</fullName>
    </submittedName>
</protein>
<gene>
    <name evidence="1" type="ORF">CTRU02_208944</name>
</gene>
<proteinExistence type="predicted"/>